<protein>
    <submittedName>
        <fullName evidence="2">Replication initiator protein</fullName>
    </submittedName>
</protein>
<sequence length="329" mass="38447">MSCYHPNYMVQIEGQMTVEGKPMYRMIKMLDVDSYPKDKVIQVPCGKCIGCRLEYSRQWANRCMLELQYHDSAFFCTFTYDQAHVPIGYSVDRSTGEAVECMTLRKRDFQLLMKRIRKRFSDDRIRFFAAGEYGSDTFRPHYHAILFGLHLGDLAVYKETYGGNVLYNSPSLDRCWFDSDGVPVGFVVVAPVTWETCAYVARYTAKKECTADPKVFQELGMEPPFTLMSRKPGIGRMYYDDHPDLYEHDFINVSTLKGGKKFRPPKYFDRLLEADRPLEAAKLKEVRRELAMQHEALVEARTSMNEYDRRLMQERIKQGQLKSLRRNQI</sequence>
<dbReference type="Pfam" id="PF23343">
    <property type="entry name" value="REP_ORF2-G2P"/>
    <property type="match status" value="1"/>
</dbReference>
<dbReference type="EMBL" id="PP511679">
    <property type="protein sequence ID" value="XCD06499.1"/>
    <property type="molecule type" value="Genomic_DNA"/>
</dbReference>
<reference evidence="2" key="1">
    <citation type="submission" date="2024-03" db="EMBL/GenBank/DDBJ databases">
        <title>Diverse circular DNA viruses in blood, oral, and fecal samples of captive lemurs.</title>
        <authorList>
            <person name="Paietta E.N."/>
            <person name="Kraberger S."/>
            <person name="Lund M.C."/>
            <person name="Custer J.M."/>
            <person name="Vargas K.M."/>
            <person name="Ehmke E.E."/>
            <person name="Yoder A.D."/>
            <person name="Varsani A."/>
        </authorList>
    </citation>
    <scope>NUCLEOTIDE SEQUENCE</scope>
    <source>
        <strain evidence="2">Duke_21_92</strain>
        <strain evidence="3">Duke_25FS_114</strain>
    </source>
</reference>
<dbReference type="InterPro" id="IPR056906">
    <property type="entry name" value="ORF2/G2P_dom"/>
</dbReference>
<feature type="domain" description="Replication-associated protein ORF2/G2P" evidence="1">
    <location>
        <begin position="74"/>
        <end position="207"/>
    </location>
</feature>
<proteinExistence type="predicted"/>
<organism evidence="2">
    <name type="scientific">Dulem virus 131</name>
    <dbReference type="NCBI Taxonomy" id="3145608"/>
    <lineage>
        <taxon>Viruses</taxon>
        <taxon>Monodnaviria</taxon>
        <taxon>Sangervirae</taxon>
        <taxon>Phixviricota</taxon>
        <taxon>Malgrandaviricetes</taxon>
        <taxon>Petitvirales</taxon>
        <taxon>Microviridae</taxon>
        <taxon>Microvirus</taxon>
    </lineage>
</organism>
<evidence type="ECO:0000259" key="1">
    <source>
        <dbReference type="Pfam" id="PF23343"/>
    </source>
</evidence>
<dbReference type="EMBL" id="PP511427">
    <property type="protein sequence ID" value="XCD04127.1"/>
    <property type="molecule type" value="Genomic_DNA"/>
</dbReference>
<evidence type="ECO:0000313" key="3">
    <source>
        <dbReference type="EMBL" id="XCD06499.1"/>
    </source>
</evidence>
<evidence type="ECO:0000313" key="2">
    <source>
        <dbReference type="EMBL" id="XCD04127.1"/>
    </source>
</evidence>
<accession>A0AAU8AXU0</accession>
<name>A0AAU8AXU0_9VIRU</name>